<accession>A0A1N6I9L5</accession>
<sequence length="115" mass="13105">MSSPLEIINSTDYIISGEVSYMTVFCSNHYFFVKAHSNWKSEKRGICPIIEVSATVRTPRGLFAAQPYISIGTTHSLFEVVQIRENVFKVLRVRNSTIEKSAILDIYNPTFLEKI</sequence>
<reference evidence="2" key="1">
    <citation type="submission" date="2016-11" db="EMBL/GenBank/DDBJ databases">
        <authorList>
            <person name="Varghese N."/>
            <person name="Submissions S."/>
        </authorList>
    </citation>
    <scope>NUCLEOTIDE SEQUENCE [LARGE SCALE GENOMIC DNA]</scope>
    <source>
        <strain evidence="2">DSM 27623</strain>
    </source>
</reference>
<proteinExistence type="predicted"/>
<evidence type="ECO:0000313" key="2">
    <source>
        <dbReference type="Proteomes" id="UP000185207"/>
    </source>
</evidence>
<dbReference type="OrthoDB" id="5880027at2"/>
<dbReference type="EMBL" id="FSRK01000002">
    <property type="protein sequence ID" value="SIO28728.1"/>
    <property type="molecule type" value="Genomic_DNA"/>
</dbReference>
<dbReference type="RefSeq" id="WP_074235670.1">
    <property type="nucleotide sequence ID" value="NZ_FSRK01000002.1"/>
</dbReference>
<name>A0A1N6I9L5_9FLAO</name>
<evidence type="ECO:0000313" key="1">
    <source>
        <dbReference type="EMBL" id="SIO28728.1"/>
    </source>
</evidence>
<dbReference type="STRING" id="1416779.SAMN05444409_2458"/>
<dbReference type="AlphaFoldDB" id="A0A1N6I9L5"/>
<dbReference type="Proteomes" id="UP000185207">
    <property type="component" value="Unassembled WGS sequence"/>
</dbReference>
<protein>
    <submittedName>
        <fullName evidence="1">Uncharacterized protein</fullName>
    </submittedName>
</protein>
<organism evidence="1 2">
    <name type="scientific">Epilithonimonas zeae</name>
    <dbReference type="NCBI Taxonomy" id="1416779"/>
    <lineage>
        <taxon>Bacteria</taxon>
        <taxon>Pseudomonadati</taxon>
        <taxon>Bacteroidota</taxon>
        <taxon>Flavobacteriia</taxon>
        <taxon>Flavobacteriales</taxon>
        <taxon>Weeksellaceae</taxon>
        <taxon>Chryseobacterium group</taxon>
        <taxon>Epilithonimonas</taxon>
    </lineage>
</organism>
<gene>
    <name evidence="1" type="ORF">SAMN05444409_2458</name>
</gene>
<keyword evidence="2" id="KW-1185">Reference proteome</keyword>